<dbReference type="Proteomes" id="UP001642260">
    <property type="component" value="Unassembled WGS sequence"/>
</dbReference>
<sequence>MTSLQRSAVSFRRQGSSGRIWGDQFILNQRGGENLQNQEHGGEHHGKNSNCPGDNIQIQKSSSSSSSSSPSSYFSEIRRGTNISSPTRSKPGCGLSSFFRRCIGSSAHA</sequence>
<dbReference type="PANTHER" id="PTHR33730:SF32">
    <property type="entry name" value="MAPK KINASE SUBSTRATE PROTEIN"/>
    <property type="match status" value="1"/>
</dbReference>
<keyword evidence="3" id="KW-1185">Reference proteome</keyword>
<organism evidence="2 3">
    <name type="scientific">Eruca vesicaria subsp. sativa</name>
    <name type="common">Garden rocket</name>
    <name type="synonym">Eruca sativa</name>
    <dbReference type="NCBI Taxonomy" id="29727"/>
    <lineage>
        <taxon>Eukaryota</taxon>
        <taxon>Viridiplantae</taxon>
        <taxon>Streptophyta</taxon>
        <taxon>Embryophyta</taxon>
        <taxon>Tracheophyta</taxon>
        <taxon>Spermatophyta</taxon>
        <taxon>Magnoliopsida</taxon>
        <taxon>eudicotyledons</taxon>
        <taxon>Gunneridae</taxon>
        <taxon>Pentapetalae</taxon>
        <taxon>rosids</taxon>
        <taxon>malvids</taxon>
        <taxon>Brassicales</taxon>
        <taxon>Brassicaceae</taxon>
        <taxon>Brassiceae</taxon>
        <taxon>Eruca</taxon>
    </lineage>
</organism>
<dbReference type="InterPro" id="IPR031421">
    <property type="entry name" value="DUF4666"/>
</dbReference>
<proteinExistence type="predicted"/>
<reference evidence="2 3" key="1">
    <citation type="submission" date="2022-03" db="EMBL/GenBank/DDBJ databases">
        <authorList>
            <person name="Macdonald S."/>
            <person name="Ahmed S."/>
            <person name="Newling K."/>
        </authorList>
    </citation>
    <scope>NUCLEOTIDE SEQUENCE [LARGE SCALE GENOMIC DNA]</scope>
</reference>
<evidence type="ECO:0000313" key="3">
    <source>
        <dbReference type="Proteomes" id="UP001642260"/>
    </source>
</evidence>
<gene>
    <name evidence="2" type="ORF">ERUC_LOCUS15419</name>
</gene>
<feature type="compositionally biased region" description="Polar residues" evidence="1">
    <location>
        <begin position="48"/>
        <end position="60"/>
    </location>
</feature>
<feature type="compositionally biased region" description="Low complexity" evidence="1">
    <location>
        <begin position="61"/>
        <end position="72"/>
    </location>
</feature>
<accession>A0ABC8JTM3</accession>
<evidence type="ECO:0000256" key="1">
    <source>
        <dbReference type="SAM" id="MobiDB-lite"/>
    </source>
</evidence>
<dbReference type="Pfam" id="PF15697">
    <property type="entry name" value="DUF4666"/>
    <property type="match status" value="1"/>
</dbReference>
<dbReference type="PANTHER" id="PTHR33730">
    <property type="entry name" value="OS05G0542732 PROTEIN-RELATED"/>
    <property type="match status" value="1"/>
</dbReference>
<comment type="caution">
    <text evidence="2">The sequence shown here is derived from an EMBL/GenBank/DDBJ whole genome shotgun (WGS) entry which is preliminary data.</text>
</comment>
<dbReference type="AlphaFoldDB" id="A0ABC8JTM3"/>
<evidence type="ECO:0000313" key="2">
    <source>
        <dbReference type="EMBL" id="CAH8340508.1"/>
    </source>
</evidence>
<dbReference type="EMBL" id="CAKOAT010143599">
    <property type="protein sequence ID" value="CAH8340508.1"/>
    <property type="molecule type" value="Genomic_DNA"/>
</dbReference>
<feature type="region of interest" description="Disordered" evidence="1">
    <location>
        <begin position="31"/>
        <end position="96"/>
    </location>
</feature>
<name>A0ABC8JTM3_ERUVS</name>
<protein>
    <submittedName>
        <fullName evidence="2">Uncharacterized protein</fullName>
    </submittedName>
</protein>